<evidence type="ECO:0000313" key="6">
    <source>
        <dbReference type="EMBL" id="WOH38419.1"/>
    </source>
</evidence>
<dbReference type="CDD" id="cd00002">
    <property type="entry name" value="YbaK_deacylase"/>
    <property type="match status" value="1"/>
</dbReference>
<organism evidence="6 7">
    <name type="scientific">Thalassotalea fonticola</name>
    <dbReference type="NCBI Taxonomy" id="3065649"/>
    <lineage>
        <taxon>Bacteria</taxon>
        <taxon>Pseudomonadati</taxon>
        <taxon>Pseudomonadota</taxon>
        <taxon>Gammaproteobacteria</taxon>
        <taxon>Alteromonadales</taxon>
        <taxon>Colwelliaceae</taxon>
        <taxon>Thalassotalea</taxon>
    </lineage>
</organism>
<dbReference type="SUPFAM" id="SSF55826">
    <property type="entry name" value="YbaK/ProRS associated domain"/>
    <property type="match status" value="1"/>
</dbReference>
<dbReference type="NCBIfam" id="TIGR00011">
    <property type="entry name" value="YbaK_EbsC"/>
    <property type="match status" value="1"/>
</dbReference>
<comment type="similarity">
    <text evidence="1 4">Belongs to the prolyl-tRNA editing family. YbaK/EbsC subfamily.</text>
</comment>
<dbReference type="EMBL" id="CP136600">
    <property type="protein sequence ID" value="WOH38419.1"/>
    <property type="molecule type" value="Genomic_DNA"/>
</dbReference>
<feature type="domain" description="YbaK/aminoacyl-tRNA synthetase-associated" evidence="5">
    <location>
        <begin position="32"/>
        <end position="145"/>
    </location>
</feature>
<dbReference type="InterPro" id="IPR036754">
    <property type="entry name" value="YbaK/aa-tRNA-synt-asso_dom_sf"/>
</dbReference>
<reference evidence="6 7" key="1">
    <citation type="submission" date="2023-09" db="EMBL/GenBank/DDBJ databases">
        <authorList>
            <person name="Qi X."/>
        </authorList>
    </citation>
    <scope>NUCLEOTIDE SEQUENCE [LARGE SCALE GENOMIC DNA]</scope>
    <source>
        <strain evidence="6 7">S1-1</strain>
    </source>
</reference>
<sequence length="154" mass="16838">MTPAINTANKHKIDYTIHHYIHNENALSYGLEAAEKLNVAANRVFKTLVVVNEQNKLLVAIVPVEQQLNLKRFAKASKSKKVAMADPKAVERSSGYVLGGVSPLGQKRLLPTVIDESAVLHQSIFVSAGKRGLEIEIAPNDLSKLLNSSFHSIT</sequence>
<keyword evidence="3 4" id="KW-0456">Lyase</keyword>
<dbReference type="Proteomes" id="UP001301442">
    <property type="component" value="Chromosome"/>
</dbReference>
<keyword evidence="7" id="KW-1185">Reference proteome</keyword>
<dbReference type="EC" id="4.2.-.-" evidence="4"/>
<dbReference type="Pfam" id="PF04073">
    <property type="entry name" value="tRNA_edit"/>
    <property type="match status" value="1"/>
</dbReference>
<keyword evidence="2 4" id="KW-0648">Protein biosynthesis</keyword>
<evidence type="ECO:0000256" key="1">
    <source>
        <dbReference type="ARBA" id="ARBA00009798"/>
    </source>
</evidence>
<dbReference type="RefSeq" id="WP_348397189.1">
    <property type="nucleotide sequence ID" value="NZ_CP136600.1"/>
</dbReference>
<evidence type="ECO:0000256" key="2">
    <source>
        <dbReference type="ARBA" id="ARBA00022917"/>
    </source>
</evidence>
<dbReference type="InterPro" id="IPR004369">
    <property type="entry name" value="Prolyl-tRNA_editing_YbaK/EbsC"/>
</dbReference>
<dbReference type="PANTHER" id="PTHR30411">
    <property type="entry name" value="CYTOPLASMIC PROTEIN"/>
    <property type="match status" value="1"/>
</dbReference>
<evidence type="ECO:0000256" key="3">
    <source>
        <dbReference type="ARBA" id="ARBA00023239"/>
    </source>
</evidence>
<evidence type="ECO:0000256" key="4">
    <source>
        <dbReference type="PIRNR" id="PIRNR006181"/>
    </source>
</evidence>
<evidence type="ECO:0000259" key="5">
    <source>
        <dbReference type="Pfam" id="PF04073"/>
    </source>
</evidence>
<dbReference type="Gene3D" id="3.90.960.10">
    <property type="entry name" value="YbaK/aminoacyl-tRNA synthetase-associated domain"/>
    <property type="match status" value="1"/>
</dbReference>
<gene>
    <name evidence="6" type="primary">ybaK</name>
    <name evidence="6" type="ORF">RI844_04070</name>
</gene>
<proteinExistence type="inferred from homology"/>
<dbReference type="PANTHER" id="PTHR30411:SF0">
    <property type="entry name" value="CYS-TRNA(PRO)_CYS-TRNA(CYS) DEACYLASE YBAK"/>
    <property type="match status" value="1"/>
</dbReference>
<dbReference type="InterPro" id="IPR007214">
    <property type="entry name" value="YbaK/aa-tRNA-synth-assoc-dom"/>
</dbReference>
<name>A0ABZ0GRW5_9GAMM</name>
<protein>
    <recommendedName>
        <fullName evidence="4">Cys-tRNA(Pro)/Cys-tRNA(Cys) deacylase</fullName>
        <ecNumber evidence="4">4.2.-.-</ecNumber>
    </recommendedName>
</protein>
<dbReference type="PIRSF" id="PIRSF006181">
    <property type="entry name" value="EbsC_YbaK"/>
    <property type="match status" value="1"/>
</dbReference>
<accession>A0ABZ0GRW5</accession>
<evidence type="ECO:0000313" key="7">
    <source>
        <dbReference type="Proteomes" id="UP001301442"/>
    </source>
</evidence>